<gene>
    <name evidence="8" type="ORF">A8L58_01445</name>
    <name evidence="7" type="ORF">AXH35_16510</name>
</gene>
<keyword evidence="10" id="KW-1185">Reference proteome</keyword>
<feature type="transmembrane region" description="Helical" evidence="6">
    <location>
        <begin position="298"/>
        <end position="316"/>
    </location>
</feature>
<dbReference type="InterPro" id="IPR022369">
    <property type="entry name" value="Integral_membrane_TerC_rswitch"/>
</dbReference>
<dbReference type="EMBL" id="CP014352">
    <property type="protein sequence ID" value="AMS06810.1"/>
    <property type="molecule type" value="Genomic_DNA"/>
</dbReference>
<dbReference type="NCBIfam" id="TIGR03718">
    <property type="entry name" value="R_switched_Alx"/>
    <property type="match status" value="1"/>
</dbReference>
<feature type="transmembrane region" description="Helical" evidence="6">
    <location>
        <begin position="128"/>
        <end position="148"/>
    </location>
</feature>
<dbReference type="Pfam" id="PF03741">
    <property type="entry name" value="TerC"/>
    <property type="match status" value="1"/>
</dbReference>
<evidence type="ECO:0000256" key="2">
    <source>
        <dbReference type="ARBA" id="ARBA00007511"/>
    </source>
</evidence>
<feature type="transmembrane region" description="Helical" evidence="6">
    <location>
        <begin position="255"/>
        <end position="278"/>
    </location>
</feature>
<feature type="transmembrane region" description="Helical" evidence="6">
    <location>
        <begin position="228"/>
        <end position="248"/>
    </location>
</feature>
<evidence type="ECO:0000256" key="5">
    <source>
        <dbReference type="ARBA" id="ARBA00023136"/>
    </source>
</evidence>
<dbReference type="InterPro" id="IPR005496">
    <property type="entry name" value="Integral_membrane_TerC"/>
</dbReference>
<reference evidence="7 9" key="2">
    <citation type="submission" date="2016-02" db="EMBL/GenBank/DDBJ databases">
        <title>Complete Genome Sequence of Propionibacterium acidipropionici ATCC 55737.</title>
        <authorList>
            <person name="Luna Flores C.H."/>
            <person name="Nielsen L.K."/>
            <person name="Marcellin E."/>
        </authorList>
    </citation>
    <scope>NUCLEOTIDE SEQUENCE [LARGE SCALE GENOMIC DNA]</scope>
    <source>
        <strain evidence="7 9">ATCC 55737</strain>
    </source>
</reference>
<dbReference type="AlphaFoldDB" id="A0AAC8YI51"/>
<feature type="transmembrane region" description="Helical" evidence="6">
    <location>
        <begin position="69"/>
        <end position="90"/>
    </location>
</feature>
<feature type="transmembrane region" description="Helical" evidence="6">
    <location>
        <begin position="38"/>
        <end position="57"/>
    </location>
</feature>
<evidence type="ECO:0000256" key="1">
    <source>
        <dbReference type="ARBA" id="ARBA00004141"/>
    </source>
</evidence>
<comment type="similarity">
    <text evidence="2">Belongs to the TerC family.</text>
</comment>
<name>A0AAC8YI51_9ACTN</name>
<feature type="transmembrane region" description="Helical" evidence="6">
    <location>
        <begin position="6"/>
        <end position="26"/>
    </location>
</feature>
<feature type="transmembrane region" description="Helical" evidence="6">
    <location>
        <begin position="102"/>
        <end position="122"/>
    </location>
</feature>
<evidence type="ECO:0000313" key="10">
    <source>
        <dbReference type="Proteomes" id="UP000178666"/>
    </source>
</evidence>
<evidence type="ECO:0000313" key="8">
    <source>
        <dbReference type="EMBL" id="AOZ45594.1"/>
    </source>
</evidence>
<sequence>MHVHPYIWIITIVIMLALLLADALILGRRPHMPTLKECVFFIGLYVVLAVAFGLGVTGVSGGGFGKQFFAVWLTEYSLSLDNLFIFIILMTKFKVPGYLQQFTLLVGIMVALVFRGVFIGLGQAVLNAWAWVFFIFGAFLLYSAFGLVRDYVRKTPEDEDAGDNIVMSWVRDHLPTTGDYRGTSMFVRDNGKILATSLFTVVLALSTADLLFALDSIPASYGLTGESYLIFTANVFALMGLRQLYFLLGNLLHKLVYLPLGLSVILGFISVKLILHALNHYGLDQKWFGIHTEISVEVSLAVIVGTLVVTAVASIIRSRRTDSAADAAQH</sequence>
<comment type="subcellular location">
    <subcellularLocation>
        <location evidence="1">Membrane</location>
        <topology evidence="1">Multi-pass membrane protein</topology>
    </subcellularLocation>
</comment>
<dbReference type="PANTHER" id="PTHR30238">
    <property type="entry name" value="MEMBRANE BOUND PREDICTED REDOX MODULATOR"/>
    <property type="match status" value="1"/>
</dbReference>
<accession>A0AAC8YI51</accession>
<reference evidence="8 10" key="1">
    <citation type="journal article" date="2016" name="Plant Dis.">
        <title>Improved production of propionic acid using genome shuffling.</title>
        <authorList>
            <person name="Luna-Flores C.H."/>
            <person name="Palfreyman R.W."/>
            <person name="Kromer J.O."/>
            <person name="Nielsen L.K."/>
            <person name="Marcellin E."/>
        </authorList>
    </citation>
    <scope>NUCLEOTIDE SEQUENCE [LARGE SCALE GENOMIC DNA]</scope>
    <source>
        <strain evidence="8 10">F3E8</strain>
    </source>
</reference>
<proteinExistence type="inferred from homology"/>
<dbReference type="EMBL" id="CP015970">
    <property type="protein sequence ID" value="AOZ45594.1"/>
    <property type="molecule type" value="Genomic_DNA"/>
</dbReference>
<keyword evidence="5 6" id="KW-0472">Membrane</keyword>
<keyword evidence="4 6" id="KW-1133">Transmembrane helix</keyword>
<evidence type="ECO:0000256" key="6">
    <source>
        <dbReference type="SAM" id="Phobius"/>
    </source>
</evidence>
<dbReference type="Proteomes" id="UP000075221">
    <property type="component" value="Chromosome"/>
</dbReference>
<dbReference type="RefSeq" id="WP_062820540.1">
    <property type="nucleotide sequence ID" value="NZ_CP014352.1"/>
</dbReference>
<evidence type="ECO:0000256" key="3">
    <source>
        <dbReference type="ARBA" id="ARBA00022692"/>
    </source>
</evidence>
<evidence type="ECO:0000313" key="7">
    <source>
        <dbReference type="EMBL" id="AMS06810.1"/>
    </source>
</evidence>
<dbReference type="PANTHER" id="PTHR30238:SF0">
    <property type="entry name" value="THYLAKOID MEMBRANE PROTEIN TERC, CHLOROPLASTIC"/>
    <property type="match status" value="1"/>
</dbReference>
<feature type="transmembrane region" description="Helical" evidence="6">
    <location>
        <begin position="193"/>
        <end position="213"/>
    </location>
</feature>
<dbReference type="Proteomes" id="UP000178666">
    <property type="component" value="Chromosome"/>
</dbReference>
<keyword evidence="3 6" id="KW-0812">Transmembrane</keyword>
<evidence type="ECO:0000256" key="4">
    <source>
        <dbReference type="ARBA" id="ARBA00022989"/>
    </source>
</evidence>
<evidence type="ECO:0000313" key="9">
    <source>
        <dbReference type="Proteomes" id="UP000075221"/>
    </source>
</evidence>
<protein>
    <submittedName>
        <fullName evidence="7">Tellurium resistance protein TerC</fullName>
    </submittedName>
</protein>
<organism evidence="7 9">
    <name type="scientific">Acidipropionibacterium acidipropionici</name>
    <dbReference type="NCBI Taxonomy" id="1748"/>
    <lineage>
        <taxon>Bacteria</taxon>
        <taxon>Bacillati</taxon>
        <taxon>Actinomycetota</taxon>
        <taxon>Actinomycetes</taxon>
        <taxon>Propionibacteriales</taxon>
        <taxon>Propionibacteriaceae</taxon>
        <taxon>Acidipropionibacterium</taxon>
    </lineage>
</organism>
<dbReference type="GO" id="GO:0016020">
    <property type="term" value="C:membrane"/>
    <property type="evidence" value="ECO:0007669"/>
    <property type="project" value="UniProtKB-SubCell"/>
</dbReference>